<gene>
    <name evidence="6" type="ORF">D0Z07_0084</name>
</gene>
<dbReference type="GO" id="GO:0033389">
    <property type="term" value="P:putrescine biosynthetic process from arginine, via agmatine"/>
    <property type="evidence" value="ECO:0007669"/>
    <property type="project" value="TreeGrafter"/>
</dbReference>
<dbReference type="InterPro" id="IPR020855">
    <property type="entry name" value="Ureohydrolase_Mn_BS"/>
</dbReference>
<dbReference type="PRINTS" id="PR00116">
    <property type="entry name" value="ARGINASE"/>
</dbReference>
<evidence type="ECO:0000256" key="3">
    <source>
        <dbReference type="PROSITE-ProRule" id="PRU00742"/>
    </source>
</evidence>
<feature type="chain" id="PRO_5040492829" evidence="5">
    <location>
        <begin position="18"/>
        <end position="400"/>
    </location>
</feature>
<feature type="signal peptide" evidence="5">
    <location>
        <begin position="1"/>
        <end position="17"/>
    </location>
</feature>
<comment type="similarity">
    <text evidence="3 4">Belongs to the arginase family.</text>
</comment>
<name>A0A9P6VSN5_9HELO</name>
<comment type="caution">
    <text evidence="6">The sequence shown here is derived from an EMBL/GenBank/DDBJ whole genome shotgun (WGS) entry which is preliminary data.</text>
</comment>
<dbReference type="PANTHER" id="PTHR11358:SF30">
    <property type="entry name" value="AGMATINASE 1-RELATED"/>
    <property type="match status" value="1"/>
</dbReference>
<evidence type="ECO:0000313" key="6">
    <source>
        <dbReference type="EMBL" id="KAG0653079.1"/>
    </source>
</evidence>
<dbReference type="GO" id="GO:0008783">
    <property type="term" value="F:agmatinase activity"/>
    <property type="evidence" value="ECO:0007669"/>
    <property type="project" value="TreeGrafter"/>
</dbReference>
<dbReference type="OrthoDB" id="288726at2759"/>
<dbReference type="PANTHER" id="PTHR11358">
    <property type="entry name" value="ARGINASE/AGMATINASE"/>
    <property type="match status" value="1"/>
</dbReference>
<keyword evidence="2 4" id="KW-0378">Hydrolase</keyword>
<keyword evidence="1" id="KW-0479">Metal-binding</keyword>
<dbReference type="GO" id="GO:0046872">
    <property type="term" value="F:metal ion binding"/>
    <property type="evidence" value="ECO:0007669"/>
    <property type="project" value="UniProtKB-KW"/>
</dbReference>
<dbReference type="PROSITE" id="PS51409">
    <property type="entry name" value="ARGINASE_2"/>
    <property type="match status" value="1"/>
</dbReference>
<reference evidence="6" key="1">
    <citation type="submission" date="2019-07" db="EMBL/GenBank/DDBJ databases">
        <title>Hyphodiscus hymeniophilus genome sequencing and assembly.</title>
        <authorList>
            <person name="Kramer G."/>
            <person name="Nodwell J."/>
        </authorList>
    </citation>
    <scope>NUCLEOTIDE SEQUENCE</scope>
    <source>
        <strain evidence="6">ATCC 34498</strain>
    </source>
</reference>
<keyword evidence="5" id="KW-0732">Signal</keyword>
<keyword evidence="7" id="KW-1185">Reference proteome</keyword>
<dbReference type="AlphaFoldDB" id="A0A9P6VSN5"/>
<dbReference type="InterPro" id="IPR006035">
    <property type="entry name" value="Ureohydrolase"/>
</dbReference>
<evidence type="ECO:0000256" key="1">
    <source>
        <dbReference type="ARBA" id="ARBA00022723"/>
    </source>
</evidence>
<evidence type="ECO:0000256" key="4">
    <source>
        <dbReference type="RuleBase" id="RU003684"/>
    </source>
</evidence>
<organism evidence="6 7">
    <name type="scientific">Hyphodiscus hymeniophilus</name>
    <dbReference type="NCBI Taxonomy" id="353542"/>
    <lineage>
        <taxon>Eukaryota</taxon>
        <taxon>Fungi</taxon>
        <taxon>Dikarya</taxon>
        <taxon>Ascomycota</taxon>
        <taxon>Pezizomycotina</taxon>
        <taxon>Leotiomycetes</taxon>
        <taxon>Helotiales</taxon>
        <taxon>Hyphodiscaceae</taxon>
        <taxon>Hyphodiscus</taxon>
    </lineage>
</organism>
<dbReference type="CDD" id="cd11592">
    <property type="entry name" value="Agmatinase_PAH"/>
    <property type="match status" value="1"/>
</dbReference>
<accession>A0A9P6VSN5</accession>
<dbReference type="SUPFAM" id="SSF52768">
    <property type="entry name" value="Arginase/deacetylase"/>
    <property type="match status" value="1"/>
</dbReference>
<protein>
    <submittedName>
        <fullName evidence="6">Arginase/deactylase</fullName>
    </submittedName>
</protein>
<dbReference type="PROSITE" id="PS01053">
    <property type="entry name" value="ARGINASE_1"/>
    <property type="match status" value="1"/>
</dbReference>
<sequence>MFLKIVASLAFTSLAASSSPSQSPLKDQDQPNFIQSSIFGRQNFDISSLPKAKILSPTYDYQKFSSLFDGLGTFAHLDFVDCTHIENSATFDIGIVGHPFDLGVSYRPGARFGPNGARQGARRLSPFSGWDMDHDMNPFKSWATIVDCGDISNTPFDKMKAIAELESGMAAMHGLKPKNDSVADATRYISIGGDHTITLPILRALHSTWGKVAVLHFDSHLDTWDPRYLGGNVHNYTDVNHGTMLHIAHEEGLLSNHSNMHLGSRSKLFNAHFDLNNDLRCGFSYVRARELDKLGIDKVVEKVVKTVGDQYVYLSVDIDVLDPAFAPATGTIESGGWTNRELLQIIDGLSKAGLKIVGSDVVEFTPIYDNAAETTGIAVGDIIYEILQWMVHVPVKKPEA</sequence>
<dbReference type="Gene3D" id="3.40.800.10">
    <property type="entry name" value="Ureohydrolase domain"/>
    <property type="match status" value="1"/>
</dbReference>
<dbReference type="InterPro" id="IPR023696">
    <property type="entry name" value="Ureohydrolase_dom_sf"/>
</dbReference>
<dbReference type="Pfam" id="PF00491">
    <property type="entry name" value="Arginase"/>
    <property type="match status" value="1"/>
</dbReference>
<evidence type="ECO:0000313" key="7">
    <source>
        <dbReference type="Proteomes" id="UP000785200"/>
    </source>
</evidence>
<evidence type="ECO:0000256" key="2">
    <source>
        <dbReference type="ARBA" id="ARBA00022801"/>
    </source>
</evidence>
<dbReference type="EMBL" id="VNKQ01000002">
    <property type="protein sequence ID" value="KAG0653079.1"/>
    <property type="molecule type" value="Genomic_DNA"/>
</dbReference>
<evidence type="ECO:0000256" key="5">
    <source>
        <dbReference type="SAM" id="SignalP"/>
    </source>
</evidence>
<proteinExistence type="inferred from homology"/>
<dbReference type="Proteomes" id="UP000785200">
    <property type="component" value="Unassembled WGS sequence"/>
</dbReference>